<evidence type="ECO:0000313" key="1">
    <source>
        <dbReference type="EMBL" id="CAH2211423.1"/>
    </source>
</evidence>
<dbReference type="EMBL" id="CAKXAJ010010202">
    <property type="protein sequence ID" value="CAH2211423.1"/>
    <property type="molecule type" value="Genomic_DNA"/>
</dbReference>
<dbReference type="OrthoDB" id="1735038at2759"/>
<proteinExistence type="predicted"/>
<organism evidence="1 2">
    <name type="scientific">Pararge aegeria aegeria</name>
    <dbReference type="NCBI Taxonomy" id="348720"/>
    <lineage>
        <taxon>Eukaryota</taxon>
        <taxon>Metazoa</taxon>
        <taxon>Ecdysozoa</taxon>
        <taxon>Arthropoda</taxon>
        <taxon>Hexapoda</taxon>
        <taxon>Insecta</taxon>
        <taxon>Pterygota</taxon>
        <taxon>Neoptera</taxon>
        <taxon>Endopterygota</taxon>
        <taxon>Lepidoptera</taxon>
        <taxon>Glossata</taxon>
        <taxon>Ditrysia</taxon>
        <taxon>Papilionoidea</taxon>
        <taxon>Nymphalidae</taxon>
        <taxon>Satyrinae</taxon>
        <taxon>Satyrini</taxon>
        <taxon>Parargina</taxon>
        <taxon>Pararge</taxon>
    </lineage>
</organism>
<sequence length="59" mass="6590">SDPVERLAAWITSQPSTQPCIESRYSTQVAAHTNTSYDSPQATSKKLLLFQGNWRDLPP</sequence>
<comment type="caution">
    <text evidence="1">The sequence shown here is derived from an EMBL/GenBank/DDBJ whole genome shotgun (WGS) entry which is preliminary data.</text>
</comment>
<feature type="non-terminal residue" evidence="1">
    <location>
        <position position="1"/>
    </location>
</feature>
<gene>
    <name evidence="1" type="primary">jg307</name>
    <name evidence="1" type="ORF">PAEG_LOCUS3240</name>
</gene>
<dbReference type="Proteomes" id="UP000838756">
    <property type="component" value="Unassembled WGS sequence"/>
</dbReference>
<protein>
    <submittedName>
        <fullName evidence="1">Jg307 protein</fullName>
    </submittedName>
</protein>
<accession>A0A8S4QM97</accession>
<name>A0A8S4QM97_9NEOP</name>
<reference evidence="1" key="1">
    <citation type="submission" date="2022-03" db="EMBL/GenBank/DDBJ databases">
        <authorList>
            <person name="Lindestad O."/>
        </authorList>
    </citation>
    <scope>NUCLEOTIDE SEQUENCE</scope>
</reference>
<evidence type="ECO:0000313" key="2">
    <source>
        <dbReference type="Proteomes" id="UP000838756"/>
    </source>
</evidence>
<dbReference type="AlphaFoldDB" id="A0A8S4QM97"/>
<keyword evidence="2" id="KW-1185">Reference proteome</keyword>